<organism evidence="7 8">
    <name type="scientific">Alternaria panax</name>
    <dbReference type="NCBI Taxonomy" id="48097"/>
    <lineage>
        <taxon>Eukaryota</taxon>
        <taxon>Fungi</taxon>
        <taxon>Dikarya</taxon>
        <taxon>Ascomycota</taxon>
        <taxon>Pezizomycotina</taxon>
        <taxon>Dothideomycetes</taxon>
        <taxon>Pleosporomycetidae</taxon>
        <taxon>Pleosporales</taxon>
        <taxon>Pleosporineae</taxon>
        <taxon>Pleosporaceae</taxon>
        <taxon>Alternaria</taxon>
        <taxon>Alternaria sect. Panax</taxon>
    </lineage>
</organism>
<keyword evidence="4" id="KW-0576">Peroxisome</keyword>
<protein>
    <recommendedName>
        <fullName evidence="6">AB hydrolase-1 domain-containing protein</fullName>
    </recommendedName>
</protein>
<accession>A0AAD4FEX0</accession>
<dbReference type="PANTHER" id="PTHR43194:SF2">
    <property type="entry name" value="PEROXISOMAL MEMBRANE PROTEIN LPX1"/>
    <property type="match status" value="1"/>
</dbReference>
<evidence type="ECO:0000256" key="3">
    <source>
        <dbReference type="ARBA" id="ARBA00023026"/>
    </source>
</evidence>
<dbReference type="SUPFAM" id="SSF53474">
    <property type="entry name" value="alpha/beta-Hydrolases"/>
    <property type="match status" value="1"/>
</dbReference>
<keyword evidence="8" id="KW-1185">Reference proteome</keyword>
<dbReference type="PRINTS" id="PR00111">
    <property type="entry name" value="ABHYDROLASE"/>
</dbReference>
<feature type="domain" description="AB hydrolase-1" evidence="6">
    <location>
        <begin position="72"/>
        <end position="191"/>
    </location>
</feature>
<evidence type="ECO:0000256" key="1">
    <source>
        <dbReference type="ARBA" id="ARBA00004275"/>
    </source>
</evidence>
<comment type="caution">
    <text evidence="7">The sequence shown here is derived from an EMBL/GenBank/DDBJ whole genome shotgun (WGS) entry which is preliminary data.</text>
</comment>
<dbReference type="GO" id="GO:0005777">
    <property type="term" value="C:peroxisome"/>
    <property type="evidence" value="ECO:0007669"/>
    <property type="project" value="UniProtKB-SubCell"/>
</dbReference>
<comment type="subcellular location">
    <subcellularLocation>
        <location evidence="1">Peroxisome</location>
    </subcellularLocation>
</comment>
<gene>
    <name evidence="7" type="ORF">G6011_06147</name>
</gene>
<dbReference type="InterPro" id="IPR029058">
    <property type="entry name" value="AB_hydrolase_fold"/>
</dbReference>
<evidence type="ECO:0000256" key="5">
    <source>
        <dbReference type="SAM" id="MobiDB-lite"/>
    </source>
</evidence>
<dbReference type="Gene3D" id="3.40.50.1820">
    <property type="entry name" value="alpha/beta hydrolase"/>
    <property type="match status" value="1"/>
</dbReference>
<evidence type="ECO:0000259" key="6">
    <source>
        <dbReference type="Pfam" id="PF00561"/>
    </source>
</evidence>
<evidence type="ECO:0000313" key="7">
    <source>
        <dbReference type="EMBL" id="KAG9189279.1"/>
    </source>
</evidence>
<evidence type="ECO:0000256" key="4">
    <source>
        <dbReference type="ARBA" id="ARBA00023140"/>
    </source>
</evidence>
<proteinExistence type="inferred from homology"/>
<evidence type="ECO:0000256" key="2">
    <source>
        <dbReference type="ARBA" id="ARBA00005668"/>
    </source>
</evidence>
<comment type="similarity">
    <text evidence="2">Belongs to the AB hydrolase superfamily. AKT2 hydrolase family.</text>
</comment>
<dbReference type="PANTHER" id="PTHR43194">
    <property type="entry name" value="HYDROLASE ALPHA/BETA FOLD FAMILY"/>
    <property type="match status" value="1"/>
</dbReference>
<name>A0AAD4FEX0_9PLEO</name>
<feature type="region of interest" description="Disordered" evidence="5">
    <location>
        <begin position="1"/>
        <end position="31"/>
    </location>
</feature>
<dbReference type="Proteomes" id="UP001199106">
    <property type="component" value="Unassembled WGS sequence"/>
</dbReference>
<dbReference type="InterPro" id="IPR050228">
    <property type="entry name" value="Carboxylesterase_BioH"/>
</dbReference>
<dbReference type="AlphaFoldDB" id="A0AAD4FEX0"/>
<dbReference type="EMBL" id="JAANER010000005">
    <property type="protein sequence ID" value="KAG9189279.1"/>
    <property type="molecule type" value="Genomic_DNA"/>
</dbReference>
<evidence type="ECO:0000313" key="8">
    <source>
        <dbReference type="Proteomes" id="UP001199106"/>
    </source>
</evidence>
<dbReference type="InterPro" id="IPR000073">
    <property type="entry name" value="AB_hydrolase_1"/>
</dbReference>
<keyword evidence="3" id="KW-0843">Virulence</keyword>
<reference evidence="7" key="1">
    <citation type="submission" date="2021-07" db="EMBL/GenBank/DDBJ databases">
        <title>Genome Resource of American Ginseng Black Spot Pathogen Alternaria panax.</title>
        <authorList>
            <person name="Qiu C."/>
            <person name="Wang W."/>
            <person name="Liu Z."/>
        </authorList>
    </citation>
    <scope>NUCLEOTIDE SEQUENCE</scope>
    <source>
        <strain evidence="7">BNCC115425</strain>
    </source>
</reference>
<sequence length="331" mass="36192">MSDTTSDLVLPRPGIAFSQKPPIPGPSESSFTSTFGALLPSAQYLQTEKGKAAYYSISPSIPPSDSRIPDRVLLIHGVQTPAIGMLPLARALHDSFPHTHFVLVDLWGHGLSDTPVIPHEAALFHGLIDALLDHIRWPSAHFIGFSFGGSLTVGYTASRPSRVSSFTLVAPAGLIRMAAFSVEDQYQLRHGVDENVVRKLVLRFLEGGELVVPDDWQERVGRGEVIAQAVREWQMHEHPGHTASVVAMFRDGGVMCNHDNFAKAVQTGKPSLVVLGENDDLCTEEQLRGYGFSDVFVVPQAGHGVVREQVPEVAGFITNFWNGLEDKRSER</sequence>
<dbReference type="Pfam" id="PF00561">
    <property type="entry name" value="Abhydrolase_1"/>
    <property type="match status" value="1"/>
</dbReference>